<dbReference type="PROSITE" id="PS50097">
    <property type="entry name" value="BTB"/>
    <property type="match status" value="1"/>
</dbReference>
<evidence type="ECO:0000259" key="2">
    <source>
        <dbReference type="PROSITE" id="PS51886"/>
    </source>
</evidence>
<proteinExistence type="predicted"/>
<dbReference type="Proteomes" id="UP000789706">
    <property type="component" value="Unassembled WGS sequence"/>
</dbReference>
<reference evidence="3" key="1">
    <citation type="submission" date="2021-06" db="EMBL/GenBank/DDBJ databases">
        <authorList>
            <person name="Kallberg Y."/>
            <person name="Tangrot J."/>
            <person name="Rosling A."/>
        </authorList>
    </citation>
    <scope>NUCLEOTIDE SEQUENCE</scope>
    <source>
        <strain evidence="3">AZ414A</strain>
    </source>
</reference>
<feature type="domain" description="BTB" evidence="1">
    <location>
        <begin position="60"/>
        <end position="133"/>
    </location>
</feature>
<dbReference type="Gene3D" id="3.30.710.10">
    <property type="entry name" value="Potassium Channel Kv1.1, Chain A"/>
    <property type="match status" value="1"/>
</dbReference>
<evidence type="ECO:0000259" key="1">
    <source>
        <dbReference type="PROSITE" id="PS50097"/>
    </source>
</evidence>
<dbReference type="PANTHER" id="PTHR24410">
    <property type="entry name" value="HL07962P-RELATED"/>
    <property type="match status" value="1"/>
</dbReference>
<gene>
    <name evidence="3" type="ORF">DEBURN_LOCUS4321</name>
</gene>
<sequence length="529" mass="62233">MFTTNKYKYKTINAFHYCNTSLLSNSNKPTRISSYIPITPSPLNPPLKLEKYYLISDIKHDVRIHVGERPNTITFNAHSNMLKSRSKYFKIALSDDWMRKKDGWIILNLPNISPEVFNFILNYFYTGRLTFDDAPIDGKSCLKRIIAADELCLDQLLAHEQSFLITHRSEWIRQNFLTVYKLTITLPALESLKNFCMILLYQEPKLLMNDIHYLDERTLLLMLKNENLQLDEIEIWENLIRWGINQIPMLKYRKPRDWTKDEWDQLSNTIAMFLQFIRFEHISKDDFLNRNNEIYSRLLPSEFKTKFQEIEYSDNTEYIYKIINNKHNKDNSSDSSTFVNKENEDIYHSKEISSSSTVFERNYVRQVGRESTISQKSTYTSYSIIPYTSKRTQFIDSKIINISHIGQISNWIKGHPSTGSKDGFSTDIFHKWCDNYGSPTLIIIKLKNSNEIIGGYNHFNWKSPWLFPTTQHDKYAFIFSLCPWFGKSDLQFQNNRICSCKPHDYDGSIIAESGSFEIEDYEVFGVGFA</sequence>
<keyword evidence="4" id="KW-1185">Reference proteome</keyword>
<name>A0A9N8WLV6_9GLOM</name>
<dbReference type="SMART" id="SM00225">
    <property type="entry name" value="BTB"/>
    <property type="match status" value="1"/>
</dbReference>
<dbReference type="PANTHER" id="PTHR24410:SF23">
    <property type="entry name" value="BTB DOMAIN-CONTAINING PROTEIN-RELATED"/>
    <property type="match status" value="1"/>
</dbReference>
<evidence type="ECO:0000313" key="4">
    <source>
        <dbReference type="Proteomes" id="UP000789706"/>
    </source>
</evidence>
<dbReference type="EMBL" id="CAJVPK010000321">
    <property type="protein sequence ID" value="CAG8493877.1"/>
    <property type="molecule type" value="Genomic_DNA"/>
</dbReference>
<dbReference type="InterPro" id="IPR011333">
    <property type="entry name" value="SKP1/BTB/POZ_sf"/>
</dbReference>
<feature type="domain" description="TLDc" evidence="2">
    <location>
        <begin position="383"/>
        <end position="527"/>
    </location>
</feature>
<dbReference type="Pfam" id="PF07534">
    <property type="entry name" value="TLD"/>
    <property type="match status" value="1"/>
</dbReference>
<protein>
    <submittedName>
        <fullName evidence="3">11014_t:CDS:1</fullName>
    </submittedName>
</protein>
<dbReference type="InterPro" id="IPR006571">
    <property type="entry name" value="TLDc_dom"/>
</dbReference>
<dbReference type="AlphaFoldDB" id="A0A9N8WLV6"/>
<dbReference type="InterPro" id="IPR000210">
    <property type="entry name" value="BTB/POZ_dom"/>
</dbReference>
<dbReference type="SUPFAM" id="SSF54695">
    <property type="entry name" value="POZ domain"/>
    <property type="match status" value="1"/>
</dbReference>
<dbReference type="Pfam" id="PF00651">
    <property type="entry name" value="BTB"/>
    <property type="match status" value="1"/>
</dbReference>
<accession>A0A9N8WLV6</accession>
<dbReference type="PROSITE" id="PS51886">
    <property type="entry name" value="TLDC"/>
    <property type="match status" value="1"/>
</dbReference>
<dbReference type="CDD" id="cd18186">
    <property type="entry name" value="BTB_POZ_ZBTB_KLHL-like"/>
    <property type="match status" value="1"/>
</dbReference>
<organism evidence="3 4">
    <name type="scientific">Diversispora eburnea</name>
    <dbReference type="NCBI Taxonomy" id="1213867"/>
    <lineage>
        <taxon>Eukaryota</taxon>
        <taxon>Fungi</taxon>
        <taxon>Fungi incertae sedis</taxon>
        <taxon>Mucoromycota</taxon>
        <taxon>Glomeromycotina</taxon>
        <taxon>Glomeromycetes</taxon>
        <taxon>Diversisporales</taxon>
        <taxon>Diversisporaceae</taxon>
        <taxon>Diversispora</taxon>
    </lineage>
</organism>
<dbReference type="InterPro" id="IPR051481">
    <property type="entry name" value="BTB-POZ/Galectin-3-binding"/>
</dbReference>
<comment type="caution">
    <text evidence="3">The sequence shown here is derived from an EMBL/GenBank/DDBJ whole genome shotgun (WGS) entry which is preliminary data.</text>
</comment>
<evidence type="ECO:0000313" key="3">
    <source>
        <dbReference type="EMBL" id="CAG8493877.1"/>
    </source>
</evidence>
<dbReference type="OrthoDB" id="2367834at2759"/>